<dbReference type="STRING" id="1314785.A0A165B1A8"/>
<dbReference type="GO" id="GO:0044208">
    <property type="term" value="P:'de novo' AMP biosynthetic process"/>
    <property type="evidence" value="ECO:0007669"/>
    <property type="project" value="TreeGrafter"/>
</dbReference>
<dbReference type="InterPro" id="IPR027417">
    <property type="entry name" value="P-loop_NTPase"/>
</dbReference>
<dbReference type="GO" id="GO:0005737">
    <property type="term" value="C:cytoplasm"/>
    <property type="evidence" value="ECO:0007669"/>
    <property type="project" value="TreeGrafter"/>
</dbReference>
<dbReference type="GO" id="GO:0004019">
    <property type="term" value="F:adenylosuccinate synthase activity"/>
    <property type="evidence" value="ECO:0007669"/>
    <property type="project" value="InterPro"/>
</dbReference>
<dbReference type="SUPFAM" id="SSF52540">
    <property type="entry name" value="P-loop containing nucleoside triphosphate hydrolases"/>
    <property type="match status" value="1"/>
</dbReference>
<evidence type="ECO:0000313" key="1">
    <source>
        <dbReference type="EMBL" id="KZT00040.1"/>
    </source>
</evidence>
<gene>
    <name evidence="1" type="ORF">LAESUDRAFT_764949</name>
</gene>
<evidence type="ECO:0000313" key="2">
    <source>
        <dbReference type="Proteomes" id="UP000076871"/>
    </source>
</evidence>
<dbReference type="InterPro" id="IPR001114">
    <property type="entry name" value="Adenylosuccinate_synthetase"/>
</dbReference>
<dbReference type="AlphaFoldDB" id="A0A165B1A8"/>
<dbReference type="GO" id="GO:0000166">
    <property type="term" value="F:nucleotide binding"/>
    <property type="evidence" value="ECO:0007669"/>
    <property type="project" value="InterPro"/>
</dbReference>
<dbReference type="RefSeq" id="XP_040757780.1">
    <property type="nucleotide sequence ID" value="XM_040913549.1"/>
</dbReference>
<proteinExistence type="predicted"/>
<dbReference type="PANTHER" id="PTHR11846">
    <property type="entry name" value="ADENYLOSUCCINATE SYNTHETASE"/>
    <property type="match status" value="1"/>
</dbReference>
<sequence length="68" mass="7600">MKHSYLVNGYDTLNLTKLDVLDDLAEIKIAVKYLVDGKELEGFPADLELLSRVEVVYVTLGCQRTNGV</sequence>
<dbReference type="EMBL" id="KV427699">
    <property type="protein sequence ID" value="KZT00040.1"/>
    <property type="molecule type" value="Genomic_DNA"/>
</dbReference>
<dbReference type="InParanoid" id="A0A165B1A8"/>
<dbReference type="GO" id="GO:0046040">
    <property type="term" value="P:IMP metabolic process"/>
    <property type="evidence" value="ECO:0007669"/>
    <property type="project" value="TreeGrafter"/>
</dbReference>
<dbReference type="Proteomes" id="UP000076871">
    <property type="component" value="Unassembled WGS sequence"/>
</dbReference>
<dbReference type="OrthoDB" id="10265645at2759"/>
<accession>A0A165B1A8</accession>
<dbReference type="Pfam" id="PF00709">
    <property type="entry name" value="Adenylsucc_synt"/>
    <property type="match status" value="1"/>
</dbReference>
<name>A0A165B1A8_9APHY</name>
<dbReference type="Gene3D" id="3.90.170.10">
    <property type="entry name" value="Adenylosuccinate Synthetase, subunit A, domain 3"/>
    <property type="match status" value="1"/>
</dbReference>
<protein>
    <submittedName>
        <fullName evidence="1">Adenylosuccinate synthetase</fullName>
    </submittedName>
</protein>
<keyword evidence="2" id="KW-1185">Reference proteome</keyword>
<dbReference type="InterPro" id="IPR042111">
    <property type="entry name" value="Adenylosuccinate_synth_dom3"/>
</dbReference>
<reference evidence="1 2" key="1">
    <citation type="journal article" date="2016" name="Mol. Biol. Evol.">
        <title>Comparative Genomics of Early-Diverging Mushroom-Forming Fungi Provides Insights into the Origins of Lignocellulose Decay Capabilities.</title>
        <authorList>
            <person name="Nagy L.G."/>
            <person name="Riley R."/>
            <person name="Tritt A."/>
            <person name="Adam C."/>
            <person name="Daum C."/>
            <person name="Floudas D."/>
            <person name="Sun H."/>
            <person name="Yadav J.S."/>
            <person name="Pangilinan J."/>
            <person name="Larsson K.H."/>
            <person name="Matsuura K."/>
            <person name="Barry K."/>
            <person name="Labutti K."/>
            <person name="Kuo R."/>
            <person name="Ohm R.A."/>
            <person name="Bhattacharya S.S."/>
            <person name="Shirouzu T."/>
            <person name="Yoshinaga Y."/>
            <person name="Martin F.M."/>
            <person name="Grigoriev I.V."/>
            <person name="Hibbett D.S."/>
        </authorList>
    </citation>
    <scope>NUCLEOTIDE SEQUENCE [LARGE SCALE GENOMIC DNA]</scope>
    <source>
        <strain evidence="1 2">93-53</strain>
    </source>
</reference>
<dbReference type="PANTHER" id="PTHR11846:SF0">
    <property type="entry name" value="ADENYLOSUCCINATE SYNTHETASE"/>
    <property type="match status" value="1"/>
</dbReference>
<dbReference type="GeneID" id="63830577"/>
<organism evidence="1 2">
    <name type="scientific">Laetiporus sulphureus 93-53</name>
    <dbReference type="NCBI Taxonomy" id="1314785"/>
    <lineage>
        <taxon>Eukaryota</taxon>
        <taxon>Fungi</taxon>
        <taxon>Dikarya</taxon>
        <taxon>Basidiomycota</taxon>
        <taxon>Agaricomycotina</taxon>
        <taxon>Agaricomycetes</taxon>
        <taxon>Polyporales</taxon>
        <taxon>Laetiporus</taxon>
    </lineage>
</organism>